<gene>
    <name evidence="2" type="ORF">ACFQNF_07020</name>
</gene>
<dbReference type="GO" id="GO:0008168">
    <property type="term" value="F:methyltransferase activity"/>
    <property type="evidence" value="ECO:0007669"/>
    <property type="project" value="UniProtKB-KW"/>
</dbReference>
<name>A0ABW2QXC9_9NEIS</name>
<organism evidence="2 3">
    <name type="scientific">Iodobacter arcticus</name>
    <dbReference type="NCBI Taxonomy" id="590593"/>
    <lineage>
        <taxon>Bacteria</taxon>
        <taxon>Pseudomonadati</taxon>
        <taxon>Pseudomonadota</taxon>
        <taxon>Betaproteobacteria</taxon>
        <taxon>Neisseriales</taxon>
        <taxon>Chitinibacteraceae</taxon>
        <taxon>Iodobacter</taxon>
    </lineage>
</organism>
<dbReference type="Gene3D" id="3.40.50.150">
    <property type="entry name" value="Vaccinia Virus protein VP39"/>
    <property type="match status" value="1"/>
</dbReference>
<keyword evidence="2" id="KW-0808">Transferase</keyword>
<dbReference type="EC" id="2.1.1.-" evidence="2"/>
<dbReference type="SUPFAM" id="SSF53335">
    <property type="entry name" value="S-adenosyl-L-methionine-dependent methyltransferases"/>
    <property type="match status" value="1"/>
</dbReference>
<evidence type="ECO:0000313" key="2">
    <source>
        <dbReference type="EMBL" id="MFC7419630.1"/>
    </source>
</evidence>
<protein>
    <submittedName>
        <fullName evidence="2">Class I SAM-dependent methyltransferase</fullName>
        <ecNumber evidence="2">2.1.1.-</ecNumber>
    </submittedName>
</protein>
<feature type="domain" description="Methyltransferase type 11" evidence="1">
    <location>
        <begin position="58"/>
        <end position="151"/>
    </location>
</feature>
<dbReference type="Proteomes" id="UP001596473">
    <property type="component" value="Unassembled WGS sequence"/>
</dbReference>
<dbReference type="Pfam" id="PF08241">
    <property type="entry name" value="Methyltransf_11"/>
    <property type="match status" value="1"/>
</dbReference>
<reference evidence="3" key="1">
    <citation type="journal article" date="2019" name="Int. J. Syst. Evol. Microbiol.">
        <title>The Global Catalogue of Microorganisms (GCM) 10K type strain sequencing project: providing services to taxonomists for standard genome sequencing and annotation.</title>
        <authorList>
            <consortium name="The Broad Institute Genomics Platform"/>
            <consortium name="The Broad Institute Genome Sequencing Center for Infectious Disease"/>
            <person name="Wu L."/>
            <person name="Ma J."/>
        </authorList>
    </citation>
    <scope>NUCLEOTIDE SEQUENCE [LARGE SCALE GENOMIC DNA]</scope>
    <source>
        <strain evidence="3">CCUG 62945</strain>
    </source>
</reference>
<dbReference type="CDD" id="cd02440">
    <property type="entry name" value="AdoMet_MTases"/>
    <property type="match status" value="1"/>
</dbReference>
<evidence type="ECO:0000313" key="3">
    <source>
        <dbReference type="Proteomes" id="UP001596473"/>
    </source>
</evidence>
<accession>A0ABW2QXC9</accession>
<comment type="caution">
    <text evidence="2">The sequence shown here is derived from an EMBL/GenBank/DDBJ whole genome shotgun (WGS) entry which is preliminary data.</text>
</comment>
<dbReference type="InterPro" id="IPR013216">
    <property type="entry name" value="Methyltransf_11"/>
</dbReference>
<dbReference type="RefSeq" id="WP_380187227.1">
    <property type="nucleotide sequence ID" value="NZ_JBHTBQ010000011.1"/>
</dbReference>
<proteinExistence type="predicted"/>
<keyword evidence="2" id="KW-0489">Methyltransferase</keyword>
<dbReference type="GO" id="GO:0032259">
    <property type="term" value="P:methylation"/>
    <property type="evidence" value="ECO:0007669"/>
    <property type="project" value="UniProtKB-KW"/>
</dbReference>
<dbReference type="InterPro" id="IPR029063">
    <property type="entry name" value="SAM-dependent_MTases_sf"/>
</dbReference>
<evidence type="ECO:0000259" key="1">
    <source>
        <dbReference type="Pfam" id="PF08241"/>
    </source>
</evidence>
<keyword evidence="3" id="KW-1185">Reference proteome</keyword>
<sequence length="421" mass="47875">MSDVNNAELIQWKTNAWQNPDMVAWYSGRMVENSSTNHLKNTVEIGIIRSYVTGHDVIDIGTGTGRAALPLVRDGYAVTGVDSSQAMLDETRRLADGMPITLKKADIQKLSFKDAAFDCAVSLNVLVHFPNWREALLEWGRVIRPNGRIIFDIHSKDHVMSAYGDRTEQWPDALNKSNDPNDFGSYMARLSADEIIDFANEQGFVVKALVPYGAFLGGGNINWLLYSYLDRKNSWRRVLSWFAVDSDLNALGEFIENDIIAHLTPKATGRLFVVLEKRKGISENEVLRAKLFKLDKLIQNRLVSELMLFLPYEKEYYQNKFLGLLKPLRSKRFFLLFMDSIFSRFGECDFLALLGSSVSKELLSWRQCRTLDEQCVSIVEKVCTEKDLPIVCGVEMTASLPYPLMGELLTKFYKKFTGMRA</sequence>
<dbReference type="PANTHER" id="PTHR43861">
    <property type="entry name" value="TRANS-ACONITATE 2-METHYLTRANSFERASE-RELATED"/>
    <property type="match status" value="1"/>
</dbReference>
<dbReference type="EMBL" id="JBHTBQ010000011">
    <property type="protein sequence ID" value="MFC7419630.1"/>
    <property type="molecule type" value="Genomic_DNA"/>
</dbReference>